<protein>
    <submittedName>
        <fullName evidence="2">Virion structural protein</fullName>
    </submittedName>
</protein>
<evidence type="ECO:0000313" key="1">
    <source>
        <dbReference type="Proteomes" id="UP000492821"/>
    </source>
</evidence>
<proteinExistence type="predicted"/>
<sequence>MANNVVQLKKADPNSKLAVEMLKTLGAAFENYENVFDNRSNKLQPTGTLQYFQEKVNYPAHNLFMTANKYVKSPTKFMEQLLLNECLKHTPYTRLNDLHMMISDKWFLKQAEHANYRLPDVENIRMHIYNVMKELVFSHFICMAVQDEPVEGSAITDTVRSTVTDIIDTIDKQLQIIENSFFPDYVVKEVKKLIEETTLPENDINRRITIAEVTLNMLRKTFGPGIIIDSKNHSLFVRDYEVQVNKYEAQGKMPPKAIVNIKAKHDYYVTVTRADRFDVDLDFDPDTYVKRLSFTGENDQGITFPPELFTEDVLAVTWFHRGDRIIRCPKKSVYPVLEYSKSKYWGIAVTGAYLDKPINPTPSTCFELKKEQEMAAIQDIRIAVQAELIAIKETNNSCSSVTTQWLLLYTITKSGQAFVDVSVDGVTDFSPWNADPSDADFDIIGCRQGQAVTESCSCS</sequence>
<dbReference type="AlphaFoldDB" id="A0A7E4VAC7"/>
<dbReference type="Proteomes" id="UP000492821">
    <property type="component" value="Unassembled WGS sequence"/>
</dbReference>
<organism evidence="1 2">
    <name type="scientific">Panagrellus redivivus</name>
    <name type="common">Microworm</name>
    <dbReference type="NCBI Taxonomy" id="6233"/>
    <lineage>
        <taxon>Eukaryota</taxon>
        <taxon>Metazoa</taxon>
        <taxon>Ecdysozoa</taxon>
        <taxon>Nematoda</taxon>
        <taxon>Chromadorea</taxon>
        <taxon>Rhabditida</taxon>
        <taxon>Tylenchina</taxon>
        <taxon>Panagrolaimomorpha</taxon>
        <taxon>Panagrolaimoidea</taxon>
        <taxon>Panagrolaimidae</taxon>
        <taxon>Panagrellus</taxon>
    </lineage>
</organism>
<accession>A0A7E4VAC7</accession>
<name>A0A7E4VAC7_PANRE</name>
<evidence type="ECO:0000313" key="2">
    <source>
        <dbReference type="WBParaSite" id="Pan_g18472.t1"/>
    </source>
</evidence>
<dbReference type="WBParaSite" id="Pan_g18472.t1">
    <property type="protein sequence ID" value="Pan_g18472.t1"/>
    <property type="gene ID" value="Pan_g18472"/>
</dbReference>
<reference evidence="2" key="2">
    <citation type="submission" date="2020-10" db="UniProtKB">
        <authorList>
            <consortium name="WormBaseParasite"/>
        </authorList>
    </citation>
    <scope>IDENTIFICATION</scope>
</reference>
<keyword evidence="1" id="KW-1185">Reference proteome</keyword>
<reference evidence="1" key="1">
    <citation type="journal article" date="2013" name="Genetics">
        <title>The draft genome and transcriptome of Panagrellus redivivus are shaped by the harsh demands of a free-living lifestyle.</title>
        <authorList>
            <person name="Srinivasan J."/>
            <person name="Dillman A.R."/>
            <person name="Macchietto M.G."/>
            <person name="Heikkinen L."/>
            <person name="Lakso M."/>
            <person name="Fracchia K.M."/>
            <person name="Antoshechkin I."/>
            <person name="Mortazavi A."/>
            <person name="Wong G."/>
            <person name="Sternberg P.W."/>
        </authorList>
    </citation>
    <scope>NUCLEOTIDE SEQUENCE [LARGE SCALE GENOMIC DNA]</scope>
    <source>
        <strain evidence="1">MT8872</strain>
    </source>
</reference>